<dbReference type="AlphaFoldDB" id="A0A1G6AFN9"/>
<keyword evidence="4" id="KW-1185">Reference proteome</keyword>
<keyword evidence="2" id="KW-0472">Membrane</keyword>
<reference evidence="3 4" key="1">
    <citation type="submission" date="2016-10" db="EMBL/GenBank/DDBJ databases">
        <authorList>
            <person name="de Groot N.N."/>
        </authorList>
    </citation>
    <scope>NUCLEOTIDE SEQUENCE [LARGE SCALE GENOMIC DNA]</scope>
    <source>
        <strain evidence="3 4">ATCC 35022</strain>
    </source>
</reference>
<dbReference type="OrthoDB" id="6126320at2"/>
<dbReference type="Proteomes" id="UP000199071">
    <property type="component" value="Unassembled WGS sequence"/>
</dbReference>
<proteinExistence type="predicted"/>
<keyword evidence="2" id="KW-1133">Transmembrane helix</keyword>
<protein>
    <submittedName>
        <fullName evidence="3">Uncharacterized protein</fullName>
    </submittedName>
</protein>
<sequence>MKRWFIRIVVILAIVEVAYLAVVNVVLNLQATQDYVNQLKPERITYKWDRAWSWFPFRVHATNLVLNGQSWSQQFELSAPTVSLSVAILPLFTKTAHLYDVTSADVDVRFRPRPMASRKDAALRPFYPTIEGRDPTLEADPVPTQSPGWMLIYDIAEISGSNKVWLGPTQMTLDGDVRVTVARQNLNGPLTISNGDADVAIEGLTIAGQKVTDKGSIKGTFSTDTYMPQDNRGFKVLGFLTLDADIELPVNGLEFLDIYLKEVSGLNLGGNGGLKGHIAFANGDLVAGTDLALSADTLTVDLAPYSVKGGGVVSVTVDADTSDTLDANFKLSTLSALRQPDNQTLFTGTDLVIDVERTPRLLPGAIKEKVPQRVALTIPKVTVPDVSVYQRYVPEKWKAQVLSGTGELDGHAELSANSLDFDLTLRSENADVKLREDSFETGLVLGIKAKGTVDGKTAEVDVSGSYLDLDDSRVTNRKGDSDPWQTKLTIGEGKAQFDLPEESDAAAGYVGFWSLFHDRDLKAMLATADAKLKATLFVSDLNWVNFLFKNPYSLAIYNSAEVTADVTVVKGALAEGSTVKMPDREFRVEVLDYVAVGQGGFDLVVESGGEEPDIRLDANLANASFRLQDEKAAVVEQMTLAVTAHAKGVSLKEGGSVESVVMNVPTAKITDMTAYNAYLPKSSPVRILSGTANLSAKLNMQENSATGFVKMKTAGVEADVGGDRISGTIGLDVAIGGGSAKEKTFDIGGSSLSLDGLRVSGGLPTDGNWNGRIDISKGRVVWKRPMTLDVTAGIYMADARPLAAFFNDHRKEQKWLDRILSLKNIRGNATIKVSPKEIVIPYAMAKAEPVEVGAKGIFAQGNRQAMFFARYGKLSGILEIDGSHRRFGLFGAARKFQDYVPGGPLPGLTGSSRTTAPASTRKPFSIFKRK</sequence>
<evidence type="ECO:0000313" key="4">
    <source>
        <dbReference type="Proteomes" id="UP000199071"/>
    </source>
</evidence>
<evidence type="ECO:0000256" key="2">
    <source>
        <dbReference type="SAM" id="Phobius"/>
    </source>
</evidence>
<dbReference type="STRING" id="665467.SAMN02982931_00544"/>
<evidence type="ECO:0000256" key="1">
    <source>
        <dbReference type="SAM" id="MobiDB-lite"/>
    </source>
</evidence>
<organism evidence="3 4">
    <name type="scientific">Bauldia litoralis</name>
    <dbReference type="NCBI Taxonomy" id="665467"/>
    <lineage>
        <taxon>Bacteria</taxon>
        <taxon>Pseudomonadati</taxon>
        <taxon>Pseudomonadota</taxon>
        <taxon>Alphaproteobacteria</taxon>
        <taxon>Hyphomicrobiales</taxon>
        <taxon>Kaistiaceae</taxon>
        <taxon>Bauldia</taxon>
    </lineage>
</organism>
<evidence type="ECO:0000313" key="3">
    <source>
        <dbReference type="EMBL" id="SDB07106.1"/>
    </source>
</evidence>
<feature type="region of interest" description="Disordered" evidence="1">
    <location>
        <begin position="907"/>
        <end position="930"/>
    </location>
</feature>
<dbReference type="RefSeq" id="WP_090874646.1">
    <property type="nucleotide sequence ID" value="NZ_FMXQ01000001.1"/>
</dbReference>
<name>A0A1G6AFN9_9HYPH</name>
<feature type="compositionally biased region" description="Polar residues" evidence="1">
    <location>
        <begin position="909"/>
        <end position="918"/>
    </location>
</feature>
<gene>
    <name evidence="3" type="ORF">SAMN02982931_00544</name>
</gene>
<feature type="transmembrane region" description="Helical" evidence="2">
    <location>
        <begin position="5"/>
        <end position="27"/>
    </location>
</feature>
<dbReference type="EMBL" id="FMXQ01000001">
    <property type="protein sequence ID" value="SDB07106.1"/>
    <property type="molecule type" value="Genomic_DNA"/>
</dbReference>
<keyword evidence="2" id="KW-0812">Transmembrane</keyword>
<accession>A0A1G6AFN9</accession>